<keyword evidence="1" id="KW-0732">Signal</keyword>
<dbReference type="GeneID" id="40322152"/>
<dbReference type="AlphaFoldDB" id="A0A422N8T1"/>
<evidence type="ECO:0000313" key="3">
    <source>
        <dbReference type="Proteomes" id="UP000284403"/>
    </source>
</evidence>
<keyword evidence="3" id="KW-1185">Reference proteome</keyword>
<gene>
    <name evidence="2" type="ORF">Tco025E_08541</name>
</gene>
<organism evidence="2 3">
    <name type="scientific">Trypanosoma conorhini</name>
    <dbReference type="NCBI Taxonomy" id="83891"/>
    <lineage>
        <taxon>Eukaryota</taxon>
        <taxon>Discoba</taxon>
        <taxon>Euglenozoa</taxon>
        <taxon>Kinetoplastea</taxon>
        <taxon>Metakinetoplastina</taxon>
        <taxon>Trypanosomatida</taxon>
        <taxon>Trypanosomatidae</taxon>
        <taxon>Trypanosoma</taxon>
    </lineage>
</organism>
<sequence>MMRAVHVAFFLCLLLITQPAVGRIDVARRPAGSYCGDYLGVVKGRISTGAARDTFDIWLDAFGDKYSCKKEKYTFDERTNQMTVVGATDPKDCLGKILIKNGLSLTVSYSPKEDVLDLDLGIVRLQLTACA</sequence>
<protein>
    <submittedName>
        <fullName evidence="2">Uncharacterized protein</fullName>
    </submittedName>
</protein>
<dbReference type="OrthoDB" id="264266at2759"/>
<dbReference type="EMBL" id="MKKU01000802">
    <property type="protein sequence ID" value="RNF01865.1"/>
    <property type="molecule type" value="Genomic_DNA"/>
</dbReference>
<accession>A0A422N8T1</accession>
<comment type="caution">
    <text evidence="2">The sequence shown here is derived from an EMBL/GenBank/DDBJ whole genome shotgun (WGS) entry which is preliminary data.</text>
</comment>
<reference evidence="2 3" key="1">
    <citation type="journal article" date="2018" name="BMC Genomics">
        <title>Genomic comparison of Trypanosoma conorhini and Trypanosoma rangeli to Trypanosoma cruzi strains of high and low virulence.</title>
        <authorList>
            <person name="Bradwell K.R."/>
            <person name="Koparde V.N."/>
            <person name="Matveyev A.V."/>
            <person name="Serrano M.G."/>
            <person name="Alves J.M."/>
            <person name="Parikh H."/>
            <person name="Huang B."/>
            <person name="Lee V."/>
            <person name="Espinosa-Alvarez O."/>
            <person name="Ortiz P.A."/>
            <person name="Costa-Martins A.G."/>
            <person name="Teixeira M.M."/>
            <person name="Buck G.A."/>
        </authorList>
    </citation>
    <scope>NUCLEOTIDE SEQUENCE [LARGE SCALE GENOMIC DNA]</scope>
    <source>
        <strain evidence="2 3">025E</strain>
    </source>
</reference>
<proteinExistence type="predicted"/>
<feature type="chain" id="PRO_5019319581" evidence="1">
    <location>
        <begin position="23"/>
        <end position="131"/>
    </location>
</feature>
<dbReference type="RefSeq" id="XP_029224544.1">
    <property type="nucleotide sequence ID" value="XM_029375388.1"/>
</dbReference>
<dbReference type="Proteomes" id="UP000284403">
    <property type="component" value="Unassembled WGS sequence"/>
</dbReference>
<name>A0A422N8T1_9TRYP</name>
<evidence type="ECO:0000256" key="1">
    <source>
        <dbReference type="SAM" id="SignalP"/>
    </source>
</evidence>
<evidence type="ECO:0000313" key="2">
    <source>
        <dbReference type="EMBL" id="RNF01865.1"/>
    </source>
</evidence>
<feature type="signal peptide" evidence="1">
    <location>
        <begin position="1"/>
        <end position="22"/>
    </location>
</feature>